<comment type="caution">
    <text evidence="1">The sequence shown here is derived from an EMBL/GenBank/DDBJ whole genome shotgun (WGS) entry which is preliminary data.</text>
</comment>
<dbReference type="EMBL" id="CAJGYO010000019">
    <property type="protein sequence ID" value="CAD6339449.1"/>
    <property type="molecule type" value="Genomic_DNA"/>
</dbReference>
<evidence type="ECO:0000313" key="1">
    <source>
        <dbReference type="EMBL" id="CAD6339449.1"/>
    </source>
</evidence>
<keyword evidence="2" id="KW-1185">Reference proteome</keyword>
<name>A0A811SA13_9POAL</name>
<dbReference type="AlphaFoldDB" id="A0A811SA13"/>
<reference evidence="1" key="1">
    <citation type="submission" date="2020-10" db="EMBL/GenBank/DDBJ databases">
        <authorList>
            <person name="Han B."/>
            <person name="Lu T."/>
            <person name="Zhao Q."/>
            <person name="Huang X."/>
            <person name="Zhao Y."/>
        </authorList>
    </citation>
    <scope>NUCLEOTIDE SEQUENCE</scope>
</reference>
<dbReference type="OrthoDB" id="10671781at2759"/>
<evidence type="ECO:0000313" key="2">
    <source>
        <dbReference type="Proteomes" id="UP000604825"/>
    </source>
</evidence>
<protein>
    <submittedName>
        <fullName evidence="1">Uncharacterized protein</fullName>
    </submittedName>
</protein>
<organism evidence="1 2">
    <name type="scientific">Miscanthus lutarioriparius</name>
    <dbReference type="NCBI Taxonomy" id="422564"/>
    <lineage>
        <taxon>Eukaryota</taxon>
        <taxon>Viridiplantae</taxon>
        <taxon>Streptophyta</taxon>
        <taxon>Embryophyta</taxon>
        <taxon>Tracheophyta</taxon>
        <taxon>Spermatophyta</taxon>
        <taxon>Magnoliopsida</taxon>
        <taxon>Liliopsida</taxon>
        <taxon>Poales</taxon>
        <taxon>Poaceae</taxon>
        <taxon>PACMAD clade</taxon>
        <taxon>Panicoideae</taxon>
        <taxon>Andropogonodae</taxon>
        <taxon>Andropogoneae</taxon>
        <taxon>Saccharinae</taxon>
        <taxon>Miscanthus</taxon>
    </lineage>
</organism>
<gene>
    <name evidence="1" type="ORF">NCGR_LOCUS63547</name>
</gene>
<proteinExistence type="predicted"/>
<dbReference type="Proteomes" id="UP000604825">
    <property type="component" value="Unassembled WGS sequence"/>
</dbReference>
<accession>A0A811SA13</accession>
<sequence length="182" mass="20443">MGEAPVGIVFAPVCTLKMKIIVRPLKEKFSKWHVQGPMDSKTHPLIFDEEDQVMAMDSDTYAYVASQDVEVTVHQNPCENESHIAQLRESENKSELCDSTHCDVESINNASVRDTTKKNRELECKSCEDIFETNTLISTSSVVFPNVQVCNENKEEMAAHDDSILVERSEKVAIHPNQLCAT</sequence>